<organism evidence="1 2">
    <name type="scientific">Gracilibacillus oryzae</name>
    <dbReference type="NCBI Taxonomy" id="1672701"/>
    <lineage>
        <taxon>Bacteria</taxon>
        <taxon>Bacillati</taxon>
        <taxon>Bacillota</taxon>
        <taxon>Bacilli</taxon>
        <taxon>Bacillales</taxon>
        <taxon>Bacillaceae</taxon>
        <taxon>Gracilibacillus</taxon>
    </lineage>
</organism>
<reference evidence="1 2" key="1">
    <citation type="submission" date="2019-10" db="EMBL/GenBank/DDBJ databases">
        <title>Gracilibacillus sp. nov. isolated from rice seeds.</title>
        <authorList>
            <person name="He S."/>
        </authorList>
    </citation>
    <scope>NUCLEOTIDE SEQUENCE [LARGE SCALE GENOMIC DNA]</scope>
    <source>
        <strain evidence="1 2">TD8</strain>
    </source>
</reference>
<evidence type="ECO:0000313" key="1">
    <source>
        <dbReference type="EMBL" id="KAB8128488.1"/>
    </source>
</evidence>
<comment type="caution">
    <text evidence="1">The sequence shown here is derived from an EMBL/GenBank/DDBJ whole genome shotgun (WGS) entry which is preliminary data.</text>
</comment>
<gene>
    <name evidence="1" type="ORF">F9U64_16280</name>
</gene>
<sequence length="84" mass="9630">MNMFTKQLLEGRTFDDLFNMITDLSNVGKEIEIINIDESVTKFQVGEKGRIIDFSCEFGIVMYKAESENGVVSFIPHDCVRFVE</sequence>
<protein>
    <submittedName>
        <fullName evidence="1">Uncharacterized protein</fullName>
    </submittedName>
</protein>
<evidence type="ECO:0000313" key="2">
    <source>
        <dbReference type="Proteomes" id="UP000480246"/>
    </source>
</evidence>
<dbReference type="Proteomes" id="UP000480246">
    <property type="component" value="Unassembled WGS sequence"/>
</dbReference>
<accession>A0A7C8KNQ6</accession>
<name>A0A7C8KNQ6_9BACI</name>
<dbReference type="RefSeq" id="WP_153405953.1">
    <property type="nucleotide sequence ID" value="NZ_ML762438.1"/>
</dbReference>
<dbReference type="AlphaFoldDB" id="A0A7C8KNQ6"/>
<dbReference type="EMBL" id="WEID01000082">
    <property type="protein sequence ID" value="KAB8128488.1"/>
    <property type="molecule type" value="Genomic_DNA"/>
</dbReference>
<keyword evidence="2" id="KW-1185">Reference proteome</keyword>
<proteinExistence type="predicted"/>